<evidence type="ECO:0000313" key="1">
    <source>
        <dbReference type="EMBL" id="KAJ8119153.1"/>
    </source>
</evidence>
<comment type="caution">
    <text evidence="1">The sequence shown here is derived from an EMBL/GenBank/DDBJ whole genome shotgun (WGS) entry which is preliminary data.</text>
</comment>
<reference evidence="1" key="1">
    <citation type="submission" date="2022-11" db="EMBL/GenBank/DDBJ databases">
        <title>Genome Sequence of Nemania bipapillata.</title>
        <authorList>
            <person name="Buettner E."/>
        </authorList>
    </citation>
    <scope>NUCLEOTIDE SEQUENCE</scope>
    <source>
        <strain evidence="1">CP14</strain>
    </source>
</reference>
<protein>
    <submittedName>
        <fullName evidence="1">Uncharacterized protein</fullName>
    </submittedName>
</protein>
<gene>
    <name evidence="1" type="ORF">ONZ43_g3855</name>
</gene>
<keyword evidence="2" id="KW-1185">Reference proteome</keyword>
<dbReference type="Proteomes" id="UP001153334">
    <property type="component" value="Unassembled WGS sequence"/>
</dbReference>
<evidence type="ECO:0000313" key="2">
    <source>
        <dbReference type="Proteomes" id="UP001153334"/>
    </source>
</evidence>
<accession>A0ACC2IVI0</accession>
<proteinExistence type="predicted"/>
<name>A0ACC2IVI0_9PEZI</name>
<dbReference type="EMBL" id="JAPESX010000957">
    <property type="protein sequence ID" value="KAJ8119153.1"/>
    <property type="molecule type" value="Genomic_DNA"/>
</dbReference>
<organism evidence="1 2">
    <name type="scientific">Nemania bipapillata</name>
    <dbReference type="NCBI Taxonomy" id="110536"/>
    <lineage>
        <taxon>Eukaryota</taxon>
        <taxon>Fungi</taxon>
        <taxon>Dikarya</taxon>
        <taxon>Ascomycota</taxon>
        <taxon>Pezizomycotina</taxon>
        <taxon>Sordariomycetes</taxon>
        <taxon>Xylariomycetidae</taxon>
        <taxon>Xylariales</taxon>
        <taxon>Xylariaceae</taxon>
        <taxon>Nemania</taxon>
    </lineage>
</organism>
<sequence>MFQPQPTPYSPFSSPFHPYGLHVANAAVPDYAFAPTPLLGQFGGGHGGGSMPTSIFPSTITFRCPYPYPTTNNAITIPASINDSNIKTSSNSANNHNHNNSGNSSSSSNINNTVIHINIHNNNNSNSNNTKAYHNTPASPTVPPSTTRWINNWSSIRTTWLNKKPLRGILNLNSSPPEGRSWVCMCGPLVGEKVSSQAITAEYAKADPTYVAKTMALPQTYSHYRPIQGDGNCGWRAIAFAYFEILVQCGDINLIQNELQRVTRLNKYIEDVGGQEHTIVELMVDETIVLFNEIIAAMSAGKDPMPDLVAKFNDSSVSQCLVYHLRLLAAARLKGNSTEYEPYLAVDVESYLQVTVMPVNREIDHICVALVHAILLAPANIVLDIAYLDRSEGTEVNVHRFPEEASGQDPSTLGPIIYLLYRPGHYDILYRDTQVRVPPAPVVADVQINRMTYPGQDFESPSPGLQGGAFAIDMSTLAMIPGLESASLAPFVPRSTPPPMADLYAPSPTSPWGSQPFTEVISAPTPSQPSPVQHSAPVHQLRFSKYNFPNLPEMAGENNNTYEPAFTTNTFKNSHFNTAHYNNQNFQPEMYQPGSEEEVPSSGNCKTGGRKRSTEYCLGIKKEK</sequence>